<keyword evidence="2" id="KW-1133">Transmembrane helix</keyword>
<evidence type="ECO:0000313" key="4">
    <source>
        <dbReference type="Proteomes" id="UP000244336"/>
    </source>
</evidence>
<reference evidence="3 4" key="1">
    <citation type="submission" date="2018-04" db="EMBL/GenBank/DDBJ databases">
        <title>WGS assembly of Panicum hallii var. hallii HAL2.</title>
        <authorList>
            <person name="Lovell J."/>
            <person name="Jenkins J."/>
            <person name="Lowry D."/>
            <person name="Mamidi S."/>
            <person name="Sreedasyam A."/>
            <person name="Weng X."/>
            <person name="Barry K."/>
            <person name="Bonette J."/>
            <person name="Campitelli B."/>
            <person name="Daum C."/>
            <person name="Gordon S."/>
            <person name="Gould B."/>
            <person name="Lipzen A."/>
            <person name="MacQueen A."/>
            <person name="Palacio-Mejia J."/>
            <person name="Plott C."/>
            <person name="Shakirov E."/>
            <person name="Shu S."/>
            <person name="Yoshinaga Y."/>
            <person name="Zane M."/>
            <person name="Rokhsar D."/>
            <person name="Grimwood J."/>
            <person name="Schmutz J."/>
            <person name="Juenger T."/>
        </authorList>
    </citation>
    <scope>NUCLEOTIDE SEQUENCE [LARGE SCALE GENOMIC DNA]</scope>
    <source>
        <strain evidence="4">cv. HAL2</strain>
    </source>
</reference>
<feature type="transmembrane region" description="Helical" evidence="2">
    <location>
        <begin position="102"/>
        <end position="122"/>
    </location>
</feature>
<dbReference type="Gramene" id="PUZ50036">
    <property type="protein sequence ID" value="PUZ50036"/>
    <property type="gene ID" value="GQ55_6G026900"/>
</dbReference>
<keyword evidence="4" id="KW-1185">Reference proteome</keyword>
<protein>
    <submittedName>
        <fullName evidence="3">Uncharacterized protein</fullName>
    </submittedName>
</protein>
<dbReference type="EMBL" id="CM009754">
    <property type="protein sequence ID" value="PUZ50036.1"/>
    <property type="molecule type" value="Genomic_DNA"/>
</dbReference>
<evidence type="ECO:0000256" key="1">
    <source>
        <dbReference type="SAM" id="MobiDB-lite"/>
    </source>
</evidence>
<name>A0A2T7D356_9POAL</name>
<evidence type="ECO:0000256" key="2">
    <source>
        <dbReference type="SAM" id="Phobius"/>
    </source>
</evidence>
<evidence type="ECO:0000313" key="3">
    <source>
        <dbReference type="EMBL" id="PUZ50036.1"/>
    </source>
</evidence>
<feature type="region of interest" description="Disordered" evidence="1">
    <location>
        <begin position="57"/>
        <end position="77"/>
    </location>
</feature>
<dbReference type="Proteomes" id="UP000244336">
    <property type="component" value="Chromosome 6"/>
</dbReference>
<feature type="region of interest" description="Disordered" evidence="1">
    <location>
        <begin position="1"/>
        <end position="38"/>
    </location>
</feature>
<organism evidence="3 4">
    <name type="scientific">Panicum hallii var. hallii</name>
    <dbReference type="NCBI Taxonomy" id="1504633"/>
    <lineage>
        <taxon>Eukaryota</taxon>
        <taxon>Viridiplantae</taxon>
        <taxon>Streptophyta</taxon>
        <taxon>Embryophyta</taxon>
        <taxon>Tracheophyta</taxon>
        <taxon>Spermatophyta</taxon>
        <taxon>Magnoliopsida</taxon>
        <taxon>Liliopsida</taxon>
        <taxon>Poales</taxon>
        <taxon>Poaceae</taxon>
        <taxon>PACMAD clade</taxon>
        <taxon>Panicoideae</taxon>
        <taxon>Panicodae</taxon>
        <taxon>Paniceae</taxon>
        <taxon>Panicinae</taxon>
        <taxon>Panicum</taxon>
        <taxon>Panicum sect. Panicum</taxon>
    </lineage>
</organism>
<proteinExistence type="predicted"/>
<keyword evidence="2" id="KW-0472">Membrane</keyword>
<keyword evidence="2" id="KW-0812">Transmembrane</keyword>
<gene>
    <name evidence="3" type="ORF">GQ55_6G026900</name>
</gene>
<sequence length="223" mass="24557">MNVEQKKKGIRSKGEDRMSGGEEEEEKKRKGRGSHGHPAVHIWHRCVDARWSTMAGGKKGTPGWNRKHRPSTCSSTHGWKKGEIDVSGMQSRLSRLRFLQSLLVLCCWIILACCALHASYLLCCSCRAHRSSHRLTRLTPPHPHHGRHVKVLFPFPPPSASFRDPIHGVVLRSSLASCEEDGGGGRQSLSFQSERRHLLAPTGAALAWSASLAGTSPGLGHRS</sequence>
<accession>A0A2T7D356</accession>
<dbReference type="AlphaFoldDB" id="A0A2T7D356"/>
<feature type="compositionally biased region" description="Basic and acidic residues" evidence="1">
    <location>
        <begin position="1"/>
        <end position="20"/>
    </location>
</feature>